<evidence type="ECO:0000313" key="3">
    <source>
        <dbReference type="EMBL" id="TDR36459.1"/>
    </source>
</evidence>
<dbReference type="HOGENOM" id="CLU_035976_1_0_5"/>
<dbReference type="InterPro" id="IPR029068">
    <property type="entry name" value="Glyas_Bleomycin-R_OHBP_Dase"/>
</dbReference>
<feature type="domain" description="VOC" evidence="1">
    <location>
        <begin position="153"/>
        <end position="267"/>
    </location>
</feature>
<sequence length="522" mass="56160">MHQQAGKPESGIHHVTLITRNVQANVDFYAGFLGLRLVKRTGGYEDAEQLHLFYGDAAGSPGTLITFLVWEDGATGRVGHGQVFEIALAIPPSSIGEWMTRCLQHGIAMQGPSREFGETVLRLKDPDGVIVKLAGVDMPAPHPWGDAGRGPARLRAVTILSEAPEETAAFITRFGYRQGPVEGNTTRMLSDTDAIDIRDGSGFVEGIPGTGTADHVAVRAANIAAIEALETQLATLNSSPTNVHDRRYFTSLYVREPAGTLLEVATDGPGFAVDEPPDTLGTTLMVPPGDQLRAQDLRVMLPQFAMPGQPRTPRRELPFVHRFFTPDDPDGSTMVLLHGTGGTEADLMPLAHRISPHATLLGVRGRAHEEGNARWFRRLGPTSFDQADIRSEAEAFAAFVEGAVAGYGLDPARMTFMGLSNGANFAASVMGLQPGHIAKAILLRPMMVLEDPPATDLAGTEVLMIAGARDPFSNFGRPLAQWLEGSGAMLDLHTIGAGHELSQEDETITRDWLRIRQGGRHG</sequence>
<dbReference type="InterPro" id="IPR029058">
    <property type="entry name" value="AB_hydrolase_fold"/>
</dbReference>
<dbReference type="InterPro" id="IPR037523">
    <property type="entry name" value="VOC_core"/>
</dbReference>
<name>A0A011UV41_9HYPH</name>
<dbReference type="EMBL" id="SNZF01000005">
    <property type="protein sequence ID" value="TDR36459.1"/>
    <property type="molecule type" value="Genomic_DNA"/>
</dbReference>
<dbReference type="PATRIC" id="fig|69279.3.peg.548"/>
<accession>A0A011UV41</accession>
<dbReference type="EMBL" id="JENY01000002">
    <property type="protein sequence ID" value="EXL10131.1"/>
    <property type="molecule type" value="Genomic_DNA"/>
</dbReference>
<reference evidence="2 4" key="1">
    <citation type="submission" date="2014-02" db="EMBL/GenBank/DDBJ databases">
        <title>Aquamicrobium defluvii Genome sequencing.</title>
        <authorList>
            <person name="Wang X."/>
        </authorList>
    </citation>
    <scope>NUCLEOTIDE SEQUENCE [LARGE SCALE GENOMIC DNA]</scope>
    <source>
        <strain evidence="2 4">W13Z1</strain>
    </source>
</reference>
<gene>
    <name evidence="2" type="ORF">BG36_08210</name>
    <name evidence="3" type="ORF">DES43_105126</name>
</gene>
<reference evidence="3 5" key="2">
    <citation type="submission" date="2019-03" db="EMBL/GenBank/DDBJ databases">
        <title>Genomic Encyclopedia of Type Strains, Phase IV (KMG-IV): sequencing the most valuable type-strain genomes for metagenomic binning, comparative biology and taxonomic classification.</title>
        <authorList>
            <person name="Goeker M."/>
        </authorList>
    </citation>
    <scope>NUCLEOTIDE SEQUENCE [LARGE SCALE GENOMIC DNA]</scope>
    <source>
        <strain evidence="3 5">DSM 11603</strain>
    </source>
</reference>
<dbReference type="RefSeq" id="WP_035023176.1">
    <property type="nucleotide sequence ID" value="NZ_KK073878.1"/>
</dbReference>
<dbReference type="Pfam" id="PF00903">
    <property type="entry name" value="Glyoxalase"/>
    <property type="match status" value="1"/>
</dbReference>
<dbReference type="Gene3D" id="3.10.180.10">
    <property type="entry name" value="2,3-Dihydroxybiphenyl 1,2-Dioxygenase, domain 1"/>
    <property type="match status" value="2"/>
</dbReference>
<dbReference type="Proteomes" id="UP000294958">
    <property type="component" value="Unassembled WGS sequence"/>
</dbReference>
<dbReference type="PROSITE" id="PS51819">
    <property type="entry name" value="VOC"/>
    <property type="match status" value="2"/>
</dbReference>
<evidence type="ECO:0000259" key="1">
    <source>
        <dbReference type="PROSITE" id="PS51819"/>
    </source>
</evidence>
<proteinExistence type="predicted"/>
<dbReference type="STRING" id="69279.BG36_08210"/>
<dbReference type="OrthoDB" id="9785698at2"/>
<keyword evidence="5" id="KW-1185">Reference proteome</keyword>
<comment type="caution">
    <text evidence="2">The sequence shown here is derived from an EMBL/GenBank/DDBJ whole genome shotgun (WGS) entry which is preliminary data.</text>
</comment>
<dbReference type="SUPFAM" id="SSF53474">
    <property type="entry name" value="alpha/beta-Hydrolases"/>
    <property type="match status" value="1"/>
</dbReference>
<dbReference type="Gene3D" id="3.40.50.1820">
    <property type="entry name" value="alpha/beta hydrolase"/>
    <property type="match status" value="1"/>
</dbReference>
<evidence type="ECO:0000313" key="5">
    <source>
        <dbReference type="Proteomes" id="UP000294958"/>
    </source>
</evidence>
<dbReference type="eggNOG" id="COG0400">
    <property type="taxonomic scope" value="Bacteria"/>
</dbReference>
<dbReference type="eggNOG" id="COG0346">
    <property type="taxonomic scope" value="Bacteria"/>
</dbReference>
<feature type="domain" description="VOC" evidence="1">
    <location>
        <begin position="11"/>
        <end position="136"/>
    </location>
</feature>
<dbReference type="PANTHER" id="PTHR36110">
    <property type="entry name" value="RING-CLEAVING DIOXYGENASE MHQE-RELATED"/>
    <property type="match status" value="1"/>
</dbReference>
<protein>
    <submittedName>
        <fullName evidence="2 3">Phospholipase</fullName>
    </submittedName>
</protein>
<dbReference type="InterPro" id="IPR052537">
    <property type="entry name" value="Extradiol_RC_dioxygenase"/>
</dbReference>
<dbReference type="InterPro" id="IPR004360">
    <property type="entry name" value="Glyas_Fos-R_dOase_dom"/>
</dbReference>
<dbReference type="SUPFAM" id="SSF54593">
    <property type="entry name" value="Glyoxalase/Bleomycin resistance protein/Dihydroxybiphenyl dioxygenase"/>
    <property type="match status" value="1"/>
</dbReference>
<evidence type="ECO:0000313" key="4">
    <source>
        <dbReference type="Proteomes" id="UP000019849"/>
    </source>
</evidence>
<dbReference type="Proteomes" id="UP000019849">
    <property type="component" value="Unassembled WGS sequence"/>
</dbReference>
<organism evidence="2 4">
    <name type="scientific">Aquamicrobium defluvii</name>
    <dbReference type="NCBI Taxonomy" id="69279"/>
    <lineage>
        <taxon>Bacteria</taxon>
        <taxon>Pseudomonadati</taxon>
        <taxon>Pseudomonadota</taxon>
        <taxon>Alphaproteobacteria</taxon>
        <taxon>Hyphomicrobiales</taxon>
        <taxon>Phyllobacteriaceae</taxon>
        <taxon>Aquamicrobium</taxon>
    </lineage>
</organism>
<evidence type="ECO:0000313" key="2">
    <source>
        <dbReference type="EMBL" id="EXL10131.1"/>
    </source>
</evidence>
<dbReference type="PANTHER" id="PTHR36110:SF2">
    <property type="entry name" value="RING-CLEAVING DIOXYGENASE MHQE-RELATED"/>
    <property type="match status" value="1"/>
</dbReference>
<dbReference type="AlphaFoldDB" id="A0A011UV41"/>